<gene>
    <name evidence="3" type="ORF">HYH03_017569</name>
</gene>
<proteinExistence type="predicted"/>
<feature type="transmembrane region" description="Helical" evidence="2">
    <location>
        <begin position="269"/>
        <end position="292"/>
    </location>
</feature>
<reference evidence="3" key="1">
    <citation type="journal article" date="2020" name="bioRxiv">
        <title>Comparative genomics of Chlamydomonas.</title>
        <authorList>
            <person name="Craig R.J."/>
            <person name="Hasan A.R."/>
            <person name="Ness R.W."/>
            <person name="Keightley P.D."/>
        </authorList>
    </citation>
    <scope>NUCLEOTIDE SEQUENCE</scope>
    <source>
        <strain evidence="3">CCAP 11/70</strain>
    </source>
</reference>
<keyword evidence="2" id="KW-0472">Membrane</keyword>
<evidence type="ECO:0000256" key="1">
    <source>
        <dbReference type="SAM" id="MobiDB-lite"/>
    </source>
</evidence>
<evidence type="ECO:0000256" key="2">
    <source>
        <dbReference type="SAM" id="Phobius"/>
    </source>
</evidence>
<sequence length="299" mass="31289">MILRRPGPPARQAAPGVGHKRTRPVLLVRAAAGGGPSTSGSPPQVTGDAPATSDAQPSASPSSAPTSTATPPSPASTSGSPSPPDPGLSDAELAGMWESVKKDMKKELTPDEARVLDTIKVEDLTGDPGDLMRKVADEQLGPILSSMGISEDPLDFFVDLLRIATAAQLLSAGALFYGAEWLGHLDAGEAFRCVAGLGVGYLSRPFFRVEQLLWPLYDGVLRLVAPGAVYEVETSREESTTTLSRMGVALAVAALLPQALWGWDSANTAQFVVPLAAGWAFFDVAYLVALLVKLDGDKK</sequence>
<comment type="caution">
    <text evidence="3">The sequence shown here is derived from an EMBL/GenBank/DDBJ whole genome shotgun (WGS) entry which is preliminary data.</text>
</comment>
<dbReference type="AlphaFoldDB" id="A0A835XI69"/>
<evidence type="ECO:0000313" key="3">
    <source>
        <dbReference type="EMBL" id="KAG2483562.1"/>
    </source>
</evidence>
<feature type="region of interest" description="Disordered" evidence="1">
    <location>
        <begin position="1"/>
        <end position="91"/>
    </location>
</feature>
<keyword evidence="4" id="KW-1185">Reference proteome</keyword>
<keyword evidence="2" id="KW-1133">Transmembrane helix</keyword>
<keyword evidence="2" id="KW-0812">Transmembrane</keyword>
<protein>
    <submittedName>
        <fullName evidence="3">Uncharacterized protein</fullName>
    </submittedName>
</protein>
<evidence type="ECO:0000313" key="4">
    <source>
        <dbReference type="Proteomes" id="UP000612055"/>
    </source>
</evidence>
<dbReference type="OrthoDB" id="532424at2759"/>
<name>A0A835XI69_9CHLO</name>
<dbReference type="Proteomes" id="UP000612055">
    <property type="component" value="Unassembled WGS sequence"/>
</dbReference>
<organism evidence="3 4">
    <name type="scientific">Edaphochlamys debaryana</name>
    <dbReference type="NCBI Taxonomy" id="47281"/>
    <lineage>
        <taxon>Eukaryota</taxon>
        <taxon>Viridiplantae</taxon>
        <taxon>Chlorophyta</taxon>
        <taxon>core chlorophytes</taxon>
        <taxon>Chlorophyceae</taxon>
        <taxon>CS clade</taxon>
        <taxon>Chlamydomonadales</taxon>
        <taxon>Chlamydomonadales incertae sedis</taxon>
        <taxon>Edaphochlamys</taxon>
    </lineage>
</organism>
<feature type="compositionally biased region" description="Low complexity" evidence="1">
    <location>
        <begin position="38"/>
        <end position="80"/>
    </location>
</feature>
<accession>A0A835XI69</accession>
<dbReference type="EMBL" id="JAEHOE010000172">
    <property type="protein sequence ID" value="KAG2483562.1"/>
    <property type="molecule type" value="Genomic_DNA"/>
</dbReference>